<evidence type="ECO:0000256" key="15">
    <source>
        <dbReference type="ARBA" id="ARBA00049551"/>
    </source>
</evidence>
<dbReference type="PANTHER" id="PTHR11435:SF1">
    <property type="entry name" value="NADH-UBIQUINONE OXIDOREDUCTASE CHAIN 6"/>
    <property type="match status" value="1"/>
</dbReference>
<evidence type="ECO:0000256" key="10">
    <source>
        <dbReference type="ARBA" id="ARBA00022989"/>
    </source>
</evidence>
<evidence type="ECO:0000256" key="11">
    <source>
        <dbReference type="ARBA" id="ARBA00023027"/>
    </source>
</evidence>
<accession>A0A345F0M9</accession>
<keyword evidence="5" id="KW-0813">Transport</keyword>
<evidence type="ECO:0000256" key="16">
    <source>
        <dbReference type="SAM" id="Phobius"/>
    </source>
</evidence>
<feature type="transmembrane region" description="Helical" evidence="16">
    <location>
        <begin position="141"/>
        <end position="161"/>
    </location>
</feature>
<dbReference type="EC" id="7.1.1.2" evidence="3"/>
<keyword evidence="12 17" id="KW-0496">Mitochondrion</keyword>
<dbReference type="RefSeq" id="YP_009502927.1">
    <property type="nucleotide sequence ID" value="NC_038166.1"/>
</dbReference>
<evidence type="ECO:0000313" key="17">
    <source>
        <dbReference type="EMBL" id="AXG21504.1"/>
    </source>
</evidence>
<dbReference type="AlphaFoldDB" id="A0A345F0M9"/>
<feature type="transmembrane region" description="Helical" evidence="16">
    <location>
        <begin position="29"/>
        <end position="46"/>
    </location>
</feature>
<keyword evidence="10 16" id="KW-1133">Transmembrane helix</keyword>
<protein>
    <recommendedName>
        <fullName evidence="4">NADH-ubiquinone oxidoreductase chain 6</fullName>
        <ecNumber evidence="3">7.1.1.2</ecNumber>
    </recommendedName>
    <alternativeName>
        <fullName evidence="14">NADH dehydrogenase subunit 6</fullName>
    </alternativeName>
</protein>
<dbReference type="InterPro" id="IPR050269">
    <property type="entry name" value="ComplexI_Subunit6"/>
</dbReference>
<feature type="transmembrane region" description="Helical" evidence="16">
    <location>
        <begin position="83"/>
        <end position="105"/>
    </location>
</feature>
<evidence type="ECO:0000256" key="12">
    <source>
        <dbReference type="ARBA" id="ARBA00023128"/>
    </source>
</evidence>
<evidence type="ECO:0000256" key="2">
    <source>
        <dbReference type="ARBA" id="ARBA00005698"/>
    </source>
</evidence>
<keyword evidence="9" id="KW-0249">Electron transport</keyword>
<evidence type="ECO:0000256" key="8">
    <source>
        <dbReference type="ARBA" id="ARBA00022967"/>
    </source>
</evidence>
<geneLocation type="mitochondrion" evidence="17"/>
<evidence type="ECO:0000256" key="3">
    <source>
        <dbReference type="ARBA" id="ARBA00012944"/>
    </source>
</evidence>
<evidence type="ECO:0000256" key="1">
    <source>
        <dbReference type="ARBA" id="ARBA00004225"/>
    </source>
</evidence>
<dbReference type="EMBL" id="MG812382">
    <property type="protein sequence ID" value="AXG21504.1"/>
    <property type="molecule type" value="Genomic_DNA"/>
</dbReference>
<comment type="catalytic activity">
    <reaction evidence="15">
        <text>a ubiquinone + NADH + 5 H(+)(in) = a ubiquinol + NAD(+) + 4 H(+)(out)</text>
        <dbReference type="Rhea" id="RHEA:29091"/>
        <dbReference type="Rhea" id="RHEA-COMP:9565"/>
        <dbReference type="Rhea" id="RHEA-COMP:9566"/>
        <dbReference type="ChEBI" id="CHEBI:15378"/>
        <dbReference type="ChEBI" id="CHEBI:16389"/>
        <dbReference type="ChEBI" id="CHEBI:17976"/>
        <dbReference type="ChEBI" id="CHEBI:57540"/>
        <dbReference type="ChEBI" id="CHEBI:57945"/>
        <dbReference type="EC" id="7.1.1.2"/>
    </reaction>
</comment>
<evidence type="ECO:0000256" key="6">
    <source>
        <dbReference type="ARBA" id="ARBA00022660"/>
    </source>
</evidence>
<dbReference type="GeneID" id="37541676"/>
<gene>
    <name evidence="17" type="primary">ND6</name>
</gene>
<evidence type="ECO:0000256" key="14">
    <source>
        <dbReference type="ARBA" id="ARBA00031019"/>
    </source>
</evidence>
<feature type="transmembrane region" description="Helical" evidence="16">
    <location>
        <begin position="53"/>
        <end position="71"/>
    </location>
</feature>
<feature type="transmembrane region" description="Helical" evidence="16">
    <location>
        <begin position="7"/>
        <end position="23"/>
    </location>
</feature>
<evidence type="ECO:0000256" key="7">
    <source>
        <dbReference type="ARBA" id="ARBA00022692"/>
    </source>
</evidence>
<comment type="subcellular location">
    <subcellularLocation>
        <location evidence="1">Mitochondrion membrane</location>
        <topology evidence="1">Multi-pass membrane protein</topology>
    </subcellularLocation>
</comment>
<proteinExistence type="inferred from homology"/>
<sequence>MTVSISLLPIMISISLIFLSTVHPLASGLTLLFQTIIICIMAGLFMSSFWFSYILFLIFLGGMLVLFIYVASLAPNEPFSISLPLMIFIMFLLMMTLLLMIWDPIMKMMNSKTPSSYFYLLYSTSLQTLTTKTFYNPPISNLTLFTILYLLLSLIMVVKITDHSSGTLRLSN</sequence>
<keyword evidence="6" id="KW-0679">Respiratory chain</keyword>
<evidence type="ECO:0000256" key="13">
    <source>
        <dbReference type="ARBA" id="ARBA00023136"/>
    </source>
</evidence>
<comment type="similarity">
    <text evidence="2">Belongs to the complex I subunit 6 family.</text>
</comment>
<keyword evidence="11" id="KW-0520">NAD</keyword>
<dbReference type="GO" id="GO:0008137">
    <property type="term" value="F:NADH dehydrogenase (ubiquinone) activity"/>
    <property type="evidence" value="ECO:0007669"/>
    <property type="project" value="UniProtKB-EC"/>
</dbReference>
<reference evidence="17" key="1">
    <citation type="journal article" date="2018" name="Gene">
        <title>Complete mitochondrial genome of the first deep-sea spongicolid shrimp Spongiocaris panglao (Decapoda: Stenopodidea): Novel gene arrangement and the phylogenetic position and origin of Stenopodidea.</title>
        <authorList>
            <person name="Sun S."/>
            <person name="Sha Z."/>
            <person name="Wang Y."/>
        </authorList>
    </citation>
    <scope>NUCLEOTIDE SEQUENCE</scope>
</reference>
<dbReference type="PANTHER" id="PTHR11435">
    <property type="entry name" value="NADH UBIQUINONE OXIDOREDUCTASE SUBUNIT ND6"/>
    <property type="match status" value="1"/>
</dbReference>
<name>A0A345F0M9_9EUCA</name>
<keyword evidence="8" id="KW-1278">Translocase</keyword>
<keyword evidence="7 16" id="KW-0812">Transmembrane</keyword>
<dbReference type="CTD" id="4541"/>
<evidence type="ECO:0000256" key="9">
    <source>
        <dbReference type="ARBA" id="ARBA00022982"/>
    </source>
</evidence>
<evidence type="ECO:0000256" key="5">
    <source>
        <dbReference type="ARBA" id="ARBA00022448"/>
    </source>
</evidence>
<keyword evidence="13 16" id="KW-0472">Membrane</keyword>
<dbReference type="GO" id="GO:0031966">
    <property type="term" value="C:mitochondrial membrane"/>
    <property type="evidence" value="ECO:0007669"/>
    <property type="project" value="UniProtKB-SubCell"/>
</dbReference>
<evidence type="ECO:0000256" key="4">
    <source>
        <dbReference type="ARBA" id="ARBA00021095"/>
    </source>
</evidence>
<organism evidence="17">
    <name type="scientific">Spongiocaris panglao</name>
    <dbReference type="NCBI Taxonomy" id="1986577"/>
    <lineage>
        <taxon>Eukaryota</taxon>
        <taxon>Metazoa</taxon>
        <taxon>Ecdysozoa</taxon>
        <taxon>Arthropoda</taxon>
        <taxon>Crustacea</taxon>
        <taxon>Multicrustacea</taxon>
        <taxon>Malacostraca</taxon>
        <taxon>Eumalacostraca</taxon>
        <taxon>Eucarida</taxon>
        <taxon>Decapoda</taxon>
        <taxon>Pleocyemata</taxon>
        <taxon>Stenopodidea</taxon>
        <taxon>Spongicolidae</taxon>
        <taxon>Spongiocaris</taxon>
    </lineage>
</organism>